<dbReference type="RefSeq" id="XP_060294598.1">
    <property type="nucleotide sequence ID" value="XM_060442304.1"/>
</dbReference>
<dbReference type="Proteomes" id="UP001172101">
    <property type="component" value="Unassembled WGS sequence"/>
</dbReference>
<reference evidence="2" key="1">
    <citation type="submission" date="2023-06" db="EMBL/GenBank/DDBJ databases">
        <title>Genome-scale phylogeny and comparative genomics of the fungal order Sordariales.</title>
        <authorList>
            <consortium name="Lawrence Berkeley National Laboratory"/>
            <person name="Hensen N."/>
            <person name="Bonometti L."/>
            <person name="Westerberg I."/>
            <person name="Brannstrom I.O."/>
            <person name="Guillou S."/>
            <person name="Cros-Aarteil S."/>
            <person name="Calhoun S."/>
            <person name="Haridas S."/>
            <person name="Kuo A."/>
            <person name="Mondo S."/>
            <person name="Pangilinan J."/>
            <person name="Riley R."/>
            <person name="LaButti K."/>
            <person name="Andreopoulos B."/>
            <person name="Lipzen A."/>
            <person name="Chen C."/>
            <person name="Yanf M."/>
            <person name="Daum C."/>
            <person name="Ng V."/>
            <person name="Clum A."/>
            <person name="Steindorff A."/>
            <person name="Ohm R."/>
            <person name="Martin F."/>
            <person name="Silar P."/>
            <person name="Natvig D."/>
            <person name="Lalanne C."/>
            <person name="Gautier V."/>
            <person name="Ament-velasquez S.L."/>
            <person name="Kruys A."/>
            <person name="Hutchinson M.I."/>
            <person name="Powell A.J."/>
            <person name="Barry K."/>
            <person name="Miller A.N."/>
            <person name="Grigoriev I.V."/>
            <person name="Debuchy R."/>
            <person name="Gladieux P."/>
            <person name="Thoren M.H."/>
            <person name="Johannesson H."/>
        </authorList>
    </citation>
    <scope>NUCLEOTIDE SEQUENCE</scope>
    <source>
        <strain evidence="2">SMH2392-1A</strain>
    </source>
</reference>
<name>A0AA40ACK2_9PEZI</name>
<accession>A0AA40ACK2</accession>
<protein>
    <submittedName>
        <fullName evidence="2">Uncharacterized protein</fullName>
    </submittedName>
</protein>
<feature type="compositionally biased region" description="Basic residues" evidence="1">
    <location>
        <begin position="192"/>
        <end position="205"/>
    </location>
</feature>
<dbReference type="GeneID" id="85325574"/>
<gene>
    <name evidence="2" type="ORF">B0T26DRAFT_716947</name>
</gene>
<keyword evidence="3" id="KW-1185">Reference proteome</keyword>
<dbReference type="AlphaFoldDB" id="A0AA40ACK2"/>
<dbReference type="EMBL" id="JAUIRO010000005">
    <property type="protein sequence ID" value="KAK0713275.1"/>
    <property type="molecule type" value="Genomic_DNA"/>
</dbReference>
<feature type="region of interest" description="Disordered" evidence="1">
    <location>
        <begin position="185"/>
        <end position="205"/>
    </location>
</feature>
<comment type="caution">
    <text evidence="2">The sequence shown here is derived from an EMBL/GenBank/DDBJ whole genome shotgun (WGS) entry which is preliminary data.</text>
</comment>
<evidence type="ECO:0000313" key="2">
    <source>
        <dbReference type="EMBL" id="KAK0713275.1"/>
    </source>
</evidence>
<evidence type="ECO:0000256" key="1">
    <source>
        <dbReference type="SAM" id="MobiDB-lite"/>
    </source>
</evidence>
<proteinExistence type="predicted"/>
<evidence type="ECO:0000313" key="3">
    <source>
        <dbReference type="Proteomes" id="UP001172101"/>
    </source>
</evidence>
<organism evidence="2 3">
    <name type="scientific">Lasiosphaeria miniovina</name>
    <dbReference type="NCBI Taxonomy" id="1954250"/>
    <lineage>
        <taxon>Eukaryota</taxon>
        <taxon>Fungi</taxon>
        <taxon>Dikarya</taxon>
        <taxon>Ascomycota</taxon>
        <taxon>Pezizomycotina</taxon>
        <taxon>Sordariomycetes</taxon>
        <taxon>Sordariomycetidae</taxon>
        <taxon>Sordariales</taxon>
        <taxon>Lasiosphaeriaceae</taxon>
        <taxon>Lasiosphaeria</taxon>
    </lineage>
</organism>
<sequence>MNTSSTRVKVLTRKNGGGVAGTRQGYQKAIIPSQATGSGPGPLGPGVFGASMSSMNSPTSNSSYLHLDWGLEYCYLDETLTSSAPTQQLGSPPLHSEATGTWKMAPCTDVAEATSELASSPSNVDALIDDQFDRVERRVLEKRKPRREHTRQGSGFGFVPPSKAFKVIEASERINEKFVADAVARSQISARKVNKRRPPPIHKAA</sequence>